<keyword evidence="6" id="KW-0239">DNA-directed DNA polymerase</keyword>
<dbReference type="Gene3D" id="1.20.272.10">
    <property type="match status" value="1"/>
</dbReference>
<gene>
    <name evidence="11" type="primary">holA</name>
    <name evidence="11" type="ORF">DD666_08595</name>
</gene>
<sequence>MAGQTPNYERFIADLGKPDAQLHPLYVISGDELLLRNEALDALRAACRLQGYTERVTLSLTATGPWNAIEENTQSISLFGDRKLMEIEVPTGKPGKTGGDALVSLANRAARQELTDISVALILPRADRTISSAKWYTAVTQQAVLVNTPVISREQLPAWVQSRLKRQKQHADAATLAWITDKVEGNLLAAHQEILKLGLQYPEGELTLEEVENAVLDVSRYNVFDMSHAILRGDGQRALKVLHGLQAEGEALPMVLGLLTYDIRNLYTLAQARQNGHNPRNLTRKLGLFPPKDQLILNTLDRLPFSQIMGLIQHAHDIDRLFKGFPADGRLTDAWQEMARLVLRMADVTASSH</sequence>
<evidence type="ECO:0000256" key="2">
    <source>
        <dbReference type="ARBA" id="ARBA00017703"/>
    </source>
</evidence>
<dbReference type="InterPro" id="IPR048466">
    <property type="entry name" value="DNA_pol3_delta-like_C"/>
</dbReference>
<name>A0A356LEL8_9BURK</name>
<dbReference type="Pfam" id="PF06144">
    <property type="entry name" value="DNA_pol3_delta"/>
    <property type="match status" value="1"/>
</dbReference>
<dbReference type="EMBL" id="DOEK01000021">
    <property type="protein sequence ID" value="HBP29460.1"/>
    <property type="molecule type" value="Genomic_DNA"/>
</dbReference>
<evidence type="ECO:0000259" key="10">
    <source>
        <dbReference type="Pfam" id="PF21694"/>
    </source>
</evidence>
<organism evidence="11 12">
    <name type="scientific">Advenella kashmirensis</name>
    <dbReference type="NCBI Taxonomy" id="310575"/>
    <lineage>
        <taxon>Bacteria</taxon>
        <taxon>Pseudomonadati</taxon>
        <taxon>Pseudomonadota</taxon>
        <taxon>Betaproteobacteria</taxon>
        <taxon>Burkholderiales</taxon>
        <taxon>Alcaligenaceae</taxon>
    </lineage>
</organism>
<dbReference type="InterPro" id="IPR005790">
    <property type="entry name" value="DNA_polIII_delta"/>
</dbReference>
<dbReference type="PANTHER" id="PTHR34388">
    <property type="entry name" value="DNA POLYMERASE III SUBUNIT DELTA"/>
    <property type="match status" value="1"/>
</dbReference>
<dbReference type="SUPFAM" id="SSF48019">
    <property type="entry name" value="post-AAA+ oligomerization domain-like"/>
    <property type="match status" value="1"/>
</dbReference>
<dbReference type="Proteomes" id="UP000264036">
    <property type="component" value="Unassembled WGS sequence"/>
</dbReference>
<evidence type="ECO:0000256" key="8">
    <source>
        <dbReference type="ARBA" id="ARBA00049244"/>
    </source>
</evidence>
<dbReference type="Pfam" id="PF21694">
    <property type="entry name" value="DNA_pol3_delta_C"/>
    <property type="match status" value="1"/>
</dbReference>
<keyword evidence="3" id="KW-0808">Transferase</keyword>
<dbReference type="SUPFAM" id="SSF52540">
    <property type="entry name" value="P-loop containing nucleoside triphosphate hydrolases"/>
    <property type="match status" value="1"/>
</dbReference>
<accession>A0A356LEL8</accession>
<evidence type="ECO:0000313" key="12">
    <source>
        <dbReference type="Proteomes" id="UP000264036"/>
    </source>
</evidence>
<evidence type="ECO:0000256" key="5">
    <source>
        <dbReference type="ARBA" id="ARBA00022705"/>
    </source>
</evidence>
<comment type="caution">
    <text evidence="11">The sequence shown here is derived from an EMBL/GenBank/DDBJ whole genome shotgun (WGS) entry which is preliminary data.</text>
</comment>
<dbReference type="NCBIfam" id="TIGR01128">
    <property type="entry name" value="holA"/>
    <property type="match status" value="1"/>
</dbReference>
<dbReference type="InterPro" id="IPR008921">
    <property type="entry name" value="DNA_pol3_clamp-load_cplx_C"/>
</dbReference>
<dbReference type="GO" id="GO:0006261">
    <property type="term" value="P:DNA-templated DNA replication"/>
    <property type="evidence" value="ECO:0007669"/>
    <property type="project" value="TreeGrafter"/>
</dbReference>
<evidence type="ECO:0000256" key="6">
    <source>
        <dbReference type="ARBA" id="ARBA00022932"/>
    </source>
</evidence>
<proteinExistence type="inferred from homology"/>
<evidence type="ECO:0000313" key="11">
    <source>
        <dbReference type="EMBL" id="HBP29460.1"/>
    </source>
</evidence>
<dbReference type="GO" id="GO:0009360">
    <property type="term" value="C:DNA polymerase III complex"/>
    <property type="evidence" value="ECO:0007669"/>
    <property type="project" value="InterPro"/>
</dbReference>
<dbReference type="EC" id="2.7.7.7" evidence="1"/>
<dbReference type="GO" id="GO:0003677">
    <property type="term" value="F:DNA binding"/>
    <property type="evidence" value="ECO:0007669"/>
    <property type="project" value="InterPro"/>
</dbReference>
<keyword evidence="5" id="KW-0235">DNA replication</keyword>
<evidence type="ECO:0000259" key="9">
    <source>
        <dbReference type="Pfam" id="PF06144"/>
    </source>
</evidence>
<dbReference type="InterPro" id="IPR010372">
    <property type="entry name" value="DNA_pol3_delta_N"/>
</dbReference>
<dbReference type="CDD" id="cd18138">
    <property type="entry name" value="HLD_clamp_pol_III_delta"/>
    <property type="match status" value="1"/>
</dbReference>
<dbReference type="Gene3D" id="3.40.50.300">
    <property type="entry name" value="P-loop containing nucleotide triphosphate hydrolases"/>
    <property type="match status" value="1"/>
</dbReference>
<evidence type="ECO:0000256" key="7">
    <source>
        <dbReference type="ARBA" id="ARBA00034754"/>
    </source>
</evidence>
<reference evidence="11 12" key="1">
    <citation type="journal article" date="2018" name="Nat. Biotechnol.">
        <title>A standardized bacterial taxonomy based on genome phylogeny substantially revises the tree of life.</title>
        <authorList>
            <person name="Parks D.H."/>
            <person name="Chuvochina M."/>
            <person name="Waite D.W."/>
            <person name="Rinke C."/>
            <person name="Skarshewski A."/>
            <person name="Chaumeil P.A."/>
            <person name="Hugenholtz P."/>
        </authorList>
    </citation>
    <scope>NUCLEOTIDE SEQUENCE [LARGE SCALE GENOMIC DNA]</scope>
    <source>
        <strain evidence="11">UBA10707</strain>
    </source>
</reference>
<feature type="domain" description="DNA polymerase III delta N-terminal" evidence="9">
    <location>
        <begin position="26"/>
        <end position="94"/>
    </location>
</feature>
<protein>
    <recommendedName>
        <fullName evidence="2">DNA polymerase III subunit delta</fullName>
        <ecNumber evidence="1">2.7.7.7</ecNumber>
    </recommendedName>
</protein>
<comment type="similarity">
    <text evidence="7">Belongs to the DNA polymerase HolA subunit family.</text>
</comment>
<keyword evidence="4" id="KW-0548">Nucleotidyltransferase</keyword>
<evidence type="ECO:0000256" key="3">
    <source>
        <dbReference type="ARBA" id="ARBA00022679"/>
    </source>
</evidence>
<comment type="catalytic activity">
    <reaction evidence="8">
        <text>DNA(n) + a 2'-deoxyribonucleoside 5'-triphosphate = DNA(n+1) + diphosphate</text>
        <dbReference type="Rhea" id="RHEA:22508"/>
        <dbReference type="Rhea" id="RHEA-COMP:17339"/>
        <dbReference type="Rhea" id="RHEA-COMP:17340"/>
        <dbReference type="ChEBI" id="CHEBI:33019"/>
        <dbReference type="ChEBI" id="CHEBI:61560"/>
        <dbReference type="ChEBI" id="CHEBI:173112"/>
        <dbReference type="EC" id="2.7.7.7"/>
    </reaction>
</comment>
<dbReference type="InterPro" id="IPR027417">
    <property type="entry name" value="P-loop_NTPase"/>
</dbReference>
<dbReference type="Gene3D" id="1.10.8.60">
    <property type="match status" value="1"/>
</dbReference>
<evidence type="ECO:0000256" key="1">
    <source>
        <dbReference type="ARBA" id="ARBA00012417"/>
    </source>
</evidence>
<dbReference type="GO" id="GO:0003887">
    <property type="term" value="F:DNA-directed DNA polymerase activity"/>
    <property type="evidence" value="ECO:0007669"/>
    <property type="project" value="UniProtKB-KW"/>
</dbReference>
<dbReference type="PANTHER" id="PTHR34388:SF1">
    <property type="entry name" value="DNA POLYMERASE III SUBUNIT DELTA"/>
    <property type="match status" value="1"/>
</dbReference>
<dbReference type="AlphaFoldDB" id="A0A356LEL8"/>
<feature type="domain" description="DNA polymerase III delta subunit-like C-terminal" evidence="10">
    <location>
        <begin position="222"/>
        <end position="323"/>
    </location>
</feature>
<evidence type="ECO:0000256" key="4">
    <source>
        <dbReference type="ARBA" id="ARBA00022695"/>
    </source>
</evidence>